<dbReference type="InterPro" id="IPR023214">
    <property type="entry name" value="HAD_sf"/>
</dbReference>
<dbReference type="AlphaFoldDB" id="A0A974S0E5"/>
<name>A0A974S0E5_PERPY</name>
<dbReference type="NCBIfam" id="TIGR01482">
    <property type="entry name" value="SPP-subfamily"/>
    <property type="match status" value="1"/>
</dbReference>
<evidence type="ECO:0000313" key="1">
    <source>
        <dbReference type="EMBL" id="QQT00429.1"/>
    </source>
</evidence>
<dbReference type="GO" id="GO:0005829">
    <property type="term" value="C:cytosol"/>
    <property type="evidence" value="ECO:0007669"/>
    <property type="project" value="TreeGrafter"/>
</dbReference>
<sequence>MTDTKPKAKIKLIALDMDGTLLNQYDEVSEENRQAILEAENKGVHVVLSTGRAYATCSEYAKSLNLSSYLITVNGSEIYNEQGKLIEQNIVDTELIQWMWDLSQSYKTHFWAVSCDHVYRGEMPDDIAGSKWLKFGFDSEDDQVRNEILRQLKEKGNLEVSNSSPTNIEVNAVGVNKAKAIDVVCEKLGLTMDEVMAVGDSLNDIAMIKSAGFGVAMGNAQEIVKETADWVTATNIEHGVAKAIHKWVLE</sequence>
<dbReference type="Gene3D" id="3.90.1070.10">
    <property type="match status" value="1"/>
</dbReference>
<dbReference type="RefSeq" id="WP_040375925.1">
    <property type="nucleotide sequence ID" value="NZ_CP068053.1"/>
</dbReference>
<dbReference type="InterPro" id="IPR036412">
    <property type="entry name" value="HAD-like_sf"/>
</dbReference>
<dbReference type="SUPFAM" id="SSF56784">
    <property type="entry name" value="HAD-like"/>
    <property type="match status" value="1"/>
</dbReference>
<gene>
    <name evidence="1" type="ORF">I6J18_23210</name>
</gene>
<dbReference type="PANTHER" id="PTHR10000:SF55">
    <property type="entry name" value="5-AMINO-6-(5-PHOSPHO-D-RIBITYLAMINO)URACIL PHOSPHATASE YCSE"/>
    <property type="match status" value="1"/>
</dbReference>
<reference evidence="1 2" key="1">
    <citation type="submission" date="2021-01" db="EMBL/GenBank/DDBJ databases">
        <title>FDA dAtabase for Regulatory Grade micrObial Sequences (FDA-ARGOS): Supporting development and validation of Infectious Disease Dx tests.</title>
        <authorList>
            <person name="Nelson B."/>
            <person name="Plummer A."/>
            <person name="Tallon L."/>
            <person name="Sadzewicz L."/>
            <person name="Zhao X."/>
            <person name="Boylan J."/>
            <person name="Ott S."/>
            <person name="Bowen H."/>
            <person name="Vavikolanu K."/>
            <person name="Mehta A."/>
            <person name="Aluvathingal J."/>
            <person name="Nadendla S."/>
            <person name="Myers T."/>
            <person name="Yan Y."/>
            <person name="Sichtig H."/>
        </authorList>
    </citation>
    <scope>NUCLEOTIDE SEQUENCE [LARGE SCALE GENOMIC DNA]</scope>
    <source>
        <strain evidence="1 2">FDAARGOS_1161</strain>
    </source>
</reference>
<keyword evidence="2" id="KW-1185">Reference proteome</keyword>
<dbReference type="CDD" id="cd07516">
    <property type="entry name" value="HAD_Pase"/>
    <property type="match status" value="1"/>
</dbReference>
<dbReference type="GO" id="GO:0000287">
    <property type="term" value="F:magnesium ion binding"/>
    <property type="evidence" value="ECO:0007669"/>
    <property type="project" value="TreeGrafter"/>
</dbReference>
<dbReference type="Pfam" id="PF08282">
    <property type="entry name" value="Hydrolase_3"/>
    <property type="match status" value="2"/>
</dbReference>
<dbReference type="SFLD" id="SFLDG01140">
    <property type="entry name" value="C2.B:_Phosphomannomutase_and_P"/>
    <property type="match status" value="1"/>
</dbReference>
<dbReference type="Proteomes" id="UP000595254">
    <property type="component" value="Chromosome"/>
</dbReference>
<dbReference type="SFLD" id="SFLDS00003">
    <property type="entry name" value="Haloacid_Dehalogenase"/>
    <property type="match status" value="1"/>
</dbReference>
<dbReference type="Gene3D" id="3.40.50.1000">
    <property type="entry name" value="HAD superfamily/HAD-like"/>
    <property type="match status" value="1"/>
</dbReference>
<organism evidence="1 2">
    <name type="scientific">Peribacillus psychrosaccharolyticus</name>
    <name type="common">Bacillus psychrosaccharolyticus</name>
    <dbReference type="NCBI Taxonomy" id="1407"/>
    <lineage>
        <taxon>Bacteria</taxon>
        <taxon>Bacillati</taxon>
        <taxon>Bacillota</taxon>
        <taxon>Bacilli</taxon>
        <taxon>Bacillales</taxon>
        <taxon>Bacillaceae</taxon>
        <taxon>Peribacillus</taxon>
    </lineage>
</organism>
<accession>A0A974S0E5</accession>
<dbReference type="KEGG" id="ppsr:I6J18_23210"/>
<dbReference type="GO" id="GO:0016791">
    <property type="term" value="F:phosphatase activity"/>
    <property type="evidence" value="ECO:0007669"/>
    <property type="project" value="TreeGrafter"/>
</dbReference>
<proteinExistence type="predicted"/>
<dbReference type="SFLD" id="SFLDG01144">
    <property type="entry name" value="C2.B.4:_PGP_Like"/>
    <property type="match status" value="1"/>
</dbReference>
<dbReference type="NCBIfam" id="TIGR01484">
    <property type="entry name" value="HAD-SF-IIB"/>
    <property type="match status" value="1"/>
</dbReference>
<evidence type="ECO:0000313" key="2">
    <source>
        <dbReference type="Proteomes" id="UP000595254"/>
    </source>
</evidence>
<dbReference type="PANTHER" id="PTHR10000">
    <property type="entry name" value="PHOSPHOSERINE PHOSPHATASE"/>
    <property type="match status" value="1"/>
</dbReference>
<dbReference type="EMBL" id="CP068053">
    <property type="protein sequence ID" value="QQT00429.1"/>
    <property type="molecule type" value="Genomic_DNA"/>
</dbReference>
<protein>
    <submittedName>
        <fullName evidence="1">HAD family phosphatase</fullName>
    </submittedName>
</protein>
<dbReference type="InterPro" id="IPR006379">
    <property type="entry name" value="HAD-SF_hydro_IIB"/>
</dbReference>
<dbReference type="PROSITE" id="PS01228">
    <property type="entry name" value="COF_1"/>
    <property type="match status" value="1"/>
</dbReference>
<dbReference type="PROSITE" id="PS01229">
    <property type="entry name" value="COF_2"/>
    <property type="match status" value="1"/>
</dbReference>